<proteinExistence type="predicted"/>
<sequence>MCSTPKPKKKVKGKNSTNVVSILSQMDAEKRKQFAERANEASERREVKKQEAIFQQVQLNLNKGHASLKISTMTSKPWHYWLISASFSEIFHTLFHKKQPIK</sequence>
<organism evidence="1 2">
    <name type="scientific">Colwellia demingiae</name>
    <dbReference type="NCBI Taxonomy" id="89401"/>
    <lineage>
        <taxon>Bacteria</taxon>
        <taxon>Pseudomonadati</taxon>
        <taxon>Pseudomonadota</taxon>
        <taxon>Gammaproteobacteria</taxon>
        <taxon>Alteromonadales</taxon>
        <taxon>Colwelliaceae</taxon>
        <taxon>Colwellia</taxon>
    </lineage>
</organism>
<dbReference type="Proteomes" id="UP000321822">
    <property type="component" value="Unassembled WGS sequence"/>
</dbReference>
<dbReference type="OrthoDB" id="6228851at2"/>
<dbReference type="RefSeq" id="WP_146790784.1">
    <property type="nucleotide sequence ID" value="NZ_VOLT01000012.1"/>
</dbReference>
<comment type="caution">
    <text evidence="1">The sequence shown here is derived from an EMBL/GenBank/DDBJ whole genome shotgun (WGS) entry which is preliminary data.</text>
</comment>
<dbReference type="EMBL" id="VOLT01000012">
    <property type="protein sequence ID" value="TWX64778.1"/>
    <property type="molecule type" value="Genomic_DNA"/>
</dbReference>
<reference evidence="1 2" key="1">
    <citation type="submission" date="2019-07" db="EMBL/GenBank/DDBJ databases">
        <title>Genomes of sea-ice associated Colwellia species.</title>
        <authorList>
            <person name="Bowman J.P."/>
        </authorList>
    </citation>
    <scope>NUCLEOTIDE SEQUENCE [LARGE SCALE GENOMIC DNA]</scope>
    <source>
        <strain evidence="1 2">ACAM 459</strain>
    </source>
</reference>
<keyword evidence="2" id="KW-1185">Reference proteome</keyword>
<evidence type="ECO:0000313" key="1">
    <source>
        <dbReference type="EMBL" id="TWX64778.1"/>
    </source>
</evidence>
<gene>
    <name evidence="1" type="ORF">ESZ36_18975</name>
</gene>
<name>A0A5C6Q7N3_9GAMM</name>
<protein>
    <submittedName>
        <fullName evidence="1">Uncharacterized protein</fullName>
    </submittedName>
</protein>
<evidence type="ECO:0000313" key="2">
    <source>
        <dbReference type="Proteomes" id="UP000321822"/>
    </source>
</evidence>
<dbReference type="AlphaFoldDB" id="A0A5C6Q7N3"/>
<accession>A0A5C6Q7N3</accession>